<dbReference type="AlphaFoldDB" id="A0A9N9J336"/>
<organism evidence="1 2">
    <name type="scientific">Acaulospora morrowiae</name>
    <dbReference type="NCBI Taxonomy" id="94023"/>
    <lineage>
        <taxon>Eukaryota</taxon>
        <taxon>Fungi</taxon>
        <taxon>Fungi incertae sedis</taxon>
        <taxon>Mucoromycota</taxon>
        <taxon>Glomeromycotina</taxon>
        <taxon>Glomeromycetes</taxon>
        <taxon>Diversisporales</taxon>
        <taxon>Acaulosporaceae</taxon>
        <taxon>Acaulospora</taxon>
    </lineage>
</organism>
<gene>
    <name evidence="1" type="ORF">AMORRO_LOCUS15961</name>
</gene>
<dbReference type="EMBL" id="CAJVPV010041122">
    <property type="protein sequence ID" value="CAG8761544.1"/>
    <property type="molecule type" value="Genomic_DNA"/>
</dbReference>
<name>A0A9N9J336_9GLOM</name>
<proteinExistence type="predicted"/>
<accession>A0A9N9J336</accession>
<evidence type="ECO:0000313" key="1">
    <source>
        <dbReference type="EMBL" id="CAG8761544.1"/>
    </source>
</evidence>
<keyword evidence="2" id="KW-1185">Reference proteome</keyword>
<reference evidence="1" key="1">
    <citation type="submission" date="2021-06" db="EMBL/GenBank/DDBJ databases">
        <authorList>
            <person name="Kallberg Y."/>
            <person name="Tangrot J."/>
            <person name="Rosling A."/>
        </authorList>
    </citation>
    <scope>NUCLEOTIDE SEQUENCE</scope>
    <source>
        <strain evidence="1">CL551</strain>
    </source>
</reference>
<dbReference type="Proteomes" id="UP000789342">
    <property type="component" value="Unassembled WGS sequence"/>
</dbReference>
<comment type="caution">
    <text evidence="1">The sequence shown here is derived from an EMBL/GenBank/DDBJ whole genome shotgun (WGS) entry which is preliminary data.</text>
</comment>
<feature type="non-terminal residue" evidence="1">
    <location>
        <position position="1"/>
    </location>
</feature>
<protein>
    <submittedName>
        <fullName evidence="1">6937_t:CDS:1</fullName>
    </submittedName>
</protein>
<sequence>NAGEINVSQESDSKCNVLFGNIAYTNDRTREISYTNDFHVGQCGAFLQCITGD</sequence>
<evidence type="ECO:0000313" key="2">
    <source>
        <dbReference type="Proteomes" id="UP000789342"/>
    </source>
</evidence>